<dbReference type="GO" id="GO:0009060">
    <property type="term" value="P:aerobic respiration"/>
    <property type="evidence" value="ECO:0007669"/>
    <property type="project" value="InterPro"/>
</dbReference>
<feature type="domain" description="Cytochrome oxidase subunit I profile" evidence="3">
    <location>
        <begin position="104"/>
        <end position="608"/>
    </location>
</feature>
<evidence type="ECO:0000313" key="5">
    <source>
        <dbReference type="EMBL" id="CAB5029510.1"/>
    </source>
</evidence>
<evidence type="ECO:0000259" key="3">
    <source>
        <dbReference type="PROSITE" id="PS50855"/>
    </source>
</evidence>
<dbReference type="PROSITE" id="PS50855">
    <property type="entry name" value="COX1"/>
    <property type="match status" value="1"/>
</dbReference>
<dbReference type="InterPro" id="IPR023616">
    <property type="entry name" value="Cyt_c_oxase-like_su1_dom"/>
</dbReference>
<dbReference type="Gene3D" id="1.20.210.10">
    <property type="entry name" value="Cytochrome c oxidase-like, subunit I domain"/>
    <property type="match status" value="1"/>
</dbReference>
<feature type="transmembrane region" description="Helical" evidence="2">
    <location>
        <begin position="552"/>
        <end position="569"/>
    </location>
</feature>
<organism evidence="5">
    <name type="scientific">freshwater metagenome</name>
    <dbReference type="NCBI Taxonomy" id="449393"/>
    <lineage>
        <taxon>unclassified sequences</taxon>
        <taxon>metagenomes</taxon>
        <taxon>ecological metagenomes</taxon>
    </lineage>
</organism>
<feature type="transmembrane region" description="Helical" evidence="2">
    <location>
        <begin position="280"/>
        <end position="300"/>
    </location>
</feature>
<dbReference type="PRINTS" id="PR01165">
    <property type="entry name" value="CYCOXIDASEI"/>
</dbReference>
<feature type="transmembrane region" description="Helical" evidence="2">
    <location>
        <begin position="201"/>
        <end position="222"/>
    </location>
</feature>
<dbReference type="AlphaFoldDB" id="A0A6J7RM03"/>
<reference evidence="5" key="1">
    <citation type="submission" date="2020-05" db="EMBL/GenBank/DDBJ databases">
        <authorList>
            <person name="Chiriac C."/>
            <person name="Salcher M."/>
            <person name="Ghai R."/>
            <person name="Kavagutti S V."/>
        </authorList>
    </citation>
    <scope>NUCLEOTIDE SEQUENCE</scope>
</reference>
<feature type="transmembrane region" description="Helical" evidence="2">
    <location>
        <begin position="26"/>
        <end position="43"/>
    </location>
</feature>
<feature type="transmembrane region" description="Helical" evidence="2">
    <location>
        <begin position="407"/>
        <end position="424"/>
    </location>
</feature>
<feature type="transmembrane region" description="Helical" evidence="2">
    <location>
        <begin position="364"/>
        <end position="387"/>
    </location>
</feature>
<accession>A0A6J7RM03</accession>
<protein>
    <submittedName>
        <fullName evidence="5">Unannotated protein</fullName>
    </submittedName>
</protein>
<dbReference type="SUPFAM" id="SSF81442">
    <property type="entry name" value="Cytochrome c oxidase subunit I-like"/>
    <property type="match status" value="1"/>
</dbReference>
<dbReference type="GO" id="GO:0004129">
    <property type="term" value="F:cytochrome-c oxidase activity"/>
    <property type="evidence" value="ECO:0007669"/>
    <property type="project" value="InterPro"/>
</dbReference>
<dbReference type="InterPro" id="IPR000883">
    <property type="entry name" value="Cyt_C_Oxase_1"/>
</dbReference>
<feature type="transmembrane region" description="Helical" evidence="2">
    <location>
        <begin position="474"/>
        <end position="493"/>
    </location>
</feature>
<dbReference type="EMBL" id="CAFBLT010000003">
    <property type="protein sequence ID" value="CAB4883494.1"/>
    <property type="molecule type" value="Genomic_DNA"/>
</dbReference>
<feature type="transmembrane region" description="Helical" evidence="2">
    <location>
        <begin position="63"/>
        <end position="81"/>
    </location>
</feature>
<dbReference type="Pfam" id="PF00115">
    <property type="entry name" value="COX1"/>
    <property type="match status" value="1"/>
</dbReference>
<feature type="region of interest" description="Disordered" evidence="1">
    <location>
        <begin position="609"/>
        <end position="640"/>
    </location>
</feature>
<feature type="transmembrane region" description="Helical" evidence="2">
    <location>
        <begin position="505"/>
        <end position="526"/>
    </location>
</feature>
<dbReference type="GO" id="GO:0020037">
    <property type="term" value="F:heme binding"/>
    <property type="evidence" value="ECO:0007669"/>
    <property type="project" value="InterPro"/>
</dbReference>
<evidence type="ECO:0000256" key="1">
    <source>
        <dbReference type="SAM" id="MobiDB-lite"/>
    </source>
</evidence>
<dbReference type="EMBL" id="CAFBPM010000017">
    <property type="protein sequence ID" value="CAB5029510.1"/>
    <property type="molecule type" value="Genomic_DNA"/>
</dbReference>
<sequence length="640" mass="69818">MTMTAPLAEDTKLGPKAGGLYRHQNFATGLIVGILSAVIGWVISHALLQSSNWGSDMVVTVTLVSWVVGFNIGIGSFNAIFRWSLGHDEDHEDQLYGAGVGQGWKRYFKFCTDHKVVGTQYLVLVMVLFGVGGTLAMMIRTQLLTPNSQFMSPETYNSIVSIHGMIMIIATIIMVSGPFANFIMPIMIGAKDMAFPRLNALSFWLVVSAVPPILGSFLLGGVPAGWTTYAPLAVQAPPAMDAFAITICTFVLSVTVAGINTLVTVLTMRTKGMTPGRLPIFVWGSIIAGGLGLYAMPAFLMAQSAMITDRVVGTSFYVAMQGGTGWLYENTFWIMGHPEVYVILIPPVGALIEIASTFSRKPVFAYKVMVSGVIGIATLAIMVWAHHMFTTGWAPTLADPFMLTTELISIPTGIVFLCMVGTIWRGSIWTRLPMYFLYLFLFNFIVGGITGIYLSDVPVDQYFHGNMFVTAHFHYTLLGGGMIGAAGAVSYWYPKMTGRMLNERIGKTAFWIIAAGIQITYLGQFWEGFQGMPRRVANYAQIFQHANDMSSVGAYILMTGWIVFLYAIISSWRHGVKAPANPWHAKSLEWQTSSPPPLENFLVDPVVTSDPYGYGEDDLAPQRQPQPVSAEAGSTTGGAH</sequence>
<feature type="transmembrane region" description="Helical" evidence="2">
    <location>
        <begin position="332"/>
        <end position="352"/>
    </location>
</feature>
<dbReference type="PANTHER" id="PTHR10422">
    <property type="entry name" value="CYTOCHROME C OXIDASE SUBUNIT 1"/>
    <property type="match status" value="1"/>
</dbReference>
<dbReference type="GO" id="GO:0022904">
    <property type="term" value="P:respiratory electron transport chain"/>
    <property type="evidence" value="ECO:0007669"/>
    <property type="project" value="TreeGrafter"/>
</dbReference>
<evidence type="ECO:0000313" key="4">
    <source>
        <dbReference type="EMBL" id="CAB4883494.1"/>
    </source>
</evidence>
<name>A0A6J7RM03_9ZZZZ</name>
<dbReference type="GO" id="GO:0016020">
    <property type="term" value="C:membrane"/>
    <property type="evidence" value="ECO:0007669"/>
    <property type="project" value="InterPro"/>
</dbReference>
<dbReference type="InterPro" id="IPR036927">
    <property type="entry name" value="Cyt_c_oxase-like_su1_sf"/>
</dbReference>
<dbReference type="PANTHER" id="PTHR10422:SF18">
    <property type="entry name" value="CYTOCHROME C OXIDASE SUBUNIT 1"/>
    <property type="match status" value="1"/>
</dbReference>
<feature type="transmembrane region" description="Helical" evidence="2">
    <location>
        <begin position="242"/>
        <end position="268"/>
    </location>
</feature>
<keyword evidence="2" id="KW-1133">Transmembrane helix</keyword>
<evidence type="ECO:0000256" key="2">
    <source>
        <dbReference type="SAM" id="Phobius"/>
    </source>
</evidence>
<feature type="transmembrane region" description="Helical" evidence="2">
    <location>
        <begin position="436"/>
        <end position="454"/>
    </location>
</feature>
<gene>
    <name evidence="4" type="ORF">UFOPK3427_01773</name>
    <name evidence="5" type="ORF">UFOPK4112_01491</name>
</gene>
<keyword evidence="2" id="KW-0812">Transmembrane</keyword>
<feature type="transmembrane region" description="Helical" evidence="2">
    <location>
        <begin position="121"/>
        <end position="139"/>
    </location>
</feature>
<feature type="transmembrane region" description="Helical" evidence="2">
    <location>
        <begin position="159"/>
        <end position="180"/>
    </location>
</feature>
<proteinExistence type="predicted"/>
<keyword evidence="2" id="KW-0472">Membrane</keyword>
<dbReference type="GO" id="GO:0015990">
    <property type="term" value="P:electron transport coupled proton transport"/>
    <property type="evidence" value="ECO:0007669"/>
    <property type="project" value="TreeGrafter"/>
</dbReference>